<reference evidence="1 2" key="1">
    <citation type="submission" date="2024-09" db="EMBL/GenBank/DDBJ databases">
        <authorList>
            <person name="Sun Q."/>
            <person name="Mori K."/>
        </authorList>
    </citation>
    <scope>NUCLEOTIDE SEQUENCE [LARGE SCALE GENOMIC DNA]</scope>
    <source>
        <strain evidence="1 2">CICC 10874</strain>
    </source>
</reference>
<name>A0ABV6RC87_9MICO</name>
<comment type="caution">
    <text evidence="1">The sequence shown here is derived from an EMBL/GenBank/DDBJ whole genome shotgun (WGS) entry which is preliminary data.</text>
</comment>
<keyword evidence="2" id="KW-1185">Reference proteome</keyword>
<organism evidence="1 2">
    <name type="scientific">Brachybacterium hainanense</name>
    <dbReference type="NCBI Taxonomy" id="1541174"/>
    <lineage>
        <taxon>Bacteria</taxon>
        <taxon>Bacillati</taxon>
        <taxon>Actinomycetota</taxon>
        <taxon>Actinomycetes</taxon>
        <taxon>Micrococcales</taxon>
        <taxon>Dermabacteraceae</taxon>
        <taxon>Brachybacterium</taxon>
    </lineage>
</organism>
<dbReference type="RefSeq" id="WP_376979112.1">
    <property type="nucleotide sequence ID" value="NZ_JBHLSV010000005.1"/>
</dbReference>
<sequence length="50" mass="5565">MSQAEPDGPEVEMTAVPGIISRRSMTGALARFEIMLDPRLTENKDDEDDE</sequence>
<gene>
    <name evidence="1" type="ORF">ACFFF6_05970</name>
</gene>
<evidence type="ECO:0000313" key="1">
    <source>
        <dbReference type="EMBL" id="MFC0673498.1"/>
    </source>
</evidence>
<evidence type="ECO:0000313" key="2">
    <source>
        <dbReference type="Proteomes" id="UP001589793"/>
    </source>
</evidence>
<proteinExistence type="predicted"/>
<protein>
    <submittedName>
        <fullName evidence="1">Uncharacterized protein</fullName>
    </submittedName>
</protein>
<dbReference type="Proteomes" id="UP001589793">
    <property type="component" value="Unassembled WGS sequence"/>
</dbReference>
<accession>A0ABV6RC87</accession>
<dbReference type="EMBL" id="JBHLSV010000005">
    <property type="protein sequence ID" value="MFC0673498.1"/>
    <property type="molecule type" value="Genomic_DNA"/>
</dbReference>